<dbReference type="SMART" id="SM00822">
    <property type="entry name" value="PKS_KR"/>
    <property type="match status" value="1"/>
</dbReference>
<dbReference type="GO" id="GO:0006633">
    <property type="term" value="P:fatty acid biosynthetic process"/>
    <property type="evidence" value="ECO:0007669"/>
    <property type="project" value="TreeGrafter"/>
</dbReference>
<name>A0A9P8BYY1_9HELO</name>
<reference evidence="6" key="1">
    <citation type="journal article" date="2021" name="IMA Fungus">
        <title>Genomic characterization of three marine fungi, including Emericellopsis atlantica sp. nov. with signatures of a generalist lifestyle and marine biomass degradation.</title>
        <authorList>
            <person name="Hagestad O.C."/>
            <person name="Hou L."/>
            <person name="Andersen J.H."/>
            <person name="Hansen E.H."/>
            <person name="Altermark B."/>
            <person name="Li C."/>
            <person name="Kuhnert E."/>
            <person name="Cox R.J."/>
            <person name="Crous P.W."/>
            <person name="Spatafora J.W."/>
            <person name="Lail K."/>
            <person name="Amirebrahimi M."/>
            <person name="Lipzen A."/>
            <person name="Pangilinan J."/>
            <person name="Andreopoulos W."/>
            <person name="Hayes R.D."/>
            <person name="Ng V."/>
            <person name="Grigoriev I.V."/>
            <person name="Jackson S.A."/>
            <person name="Sutton T.D.S."/>
            <person name="Dobson A.D.W."/>
            <person name="Rama T."/>
        </authorList>
    </citation>
    <scope>NUCLEOTIDE SEQUENCE</scope>
    <source>
        <strain evidence="6">TRa018bII</strain>
    </source>
</reference>
<gene>
    <name evidence="6" type="ORF">BJ875DRAFT_538404</name>
</gene>
<feature type="domain" description="Polyketide synthase-like phosphopantetheine-binding" evidence="4">
    <location>
        <begin position="419"/>
        <end position="490"/>
    </location>
</feature>
<dbReference type="Pfam" id="PF23297">
    <property type="entry name" value="ACP_SdgA_C"/>
    <property type="match status" value="1"/>
</dbReference>
<evidence type="ECO:0000256" key="1">
    <source>
        <dbReference type="ARBA" id="ARBA00022450"/>
    </source>
</evidence>
<dbReference type="Pfam" id="PF08659">
    <property type="entry name" value="KR"/>
    <property type="match status" value="2"/>
</dbReference>
<dbReference type="OrthoDB" id="329835at2759"/>
<keyword evidence="2" id="KW-0597">Phosphoprotein</keyword>
<dbReference type="InterPro" id="IPR020806">
    <property type="entry name" value="PKS_PP-bd"/>
</dbReference>
<dbReference type="InterPro" id="IPR013968">
    <property type="entry name" value="PKS_KR"/>
</dbReference>
<dbReference type="InterPro" id="IPR020843">
    <property type="entry name" value="ER"/>
</dbReference>
<comment type="caution">
    <text evidence="6">The sequence shown here is derived from an EMBL/GenBank/DDBJ whole genome shotgun (WGS) entry which is preliminary data.</text>
</comment>
<feature type="domain" description="Ketoreductase" evidence="3">
    <location>
        <begin position="181"/>
        <end position="303"/>
    </location>
</feature>
<evidence type="ECO:0000259" key="3">
    <source>
        <dbReference type="SMART" id="SM00822"/>
    </source>
</evidence>
<dbReference type="GO" id="GO:0004312">
    <property type="term" value="F:fatty acid synthase activity"/>
    <property type="evidence" value="ECO:0007669"/>
    <property type="project" value="TreeGrafter"/>
</dbReference>
<dbReference type="GO" id="GO:0031177">
    <property type="term" value="F:phosphopantetheine binding"/>
    <property type="evidence" value="ECO:0007669"/>
    <property type="project" value="InterPro"/>
</dbReference>
<dbReference type="Gene3D" id="3.40.50.720">
    <property type="entry name" value="NAD(P)-binding Rossmann-like Domain"/>
    <property type="match status" value="2"/>
</dbReference>
<dbReference type="InterPro" id="IPR057326">
    <property type="entry name" value="KR_dom"/>
</dbReference>
<dbReference type="InterPro" id="IPR050091">
    <property type="entry name" value="PKS_NRPS_Biosynth_Enz"/>
</dbReference>
<evidence type="ECO:0000313" key="6">
    <source>
        <dbReference type="EMBL" id="KAG9228044.1"/>
    </source>
</evidence>
<dbReference type="InterPro" id="IPR036736">
    <property type="entry name" value="ACP-like_sf"/>
</dbReference>
<dbReference type="InterPro" id="IPR009081">
    <property type="entry name" value="PP-bd_ACP"/>
</dbReference>
<dbReference type="SMART" id="SM00823">
    <property type="entry name" value="PKS_PP"/>
    <property type="match status" value="1"/>
</dbReference>
<dbReference type="Gene3D" id="3.90.180.10">
    <property type="entry name" value="Medium-chain alcohol dehydrogenases, catalytic domain"/>
    <property type="match status" value="1"/>
</dbReference>
<dbReference type="InterPro" id="IPR006162">
    <property type="entry name" value="Ppantetheine_attach_site"/>
</dbReference>
<evidence type="ECO:0000256" key="2">
    <source>
        <dbReference type="ARBA" id="ARBA00022553"/>
    </source>
</evidence>
<feature type="domain" description="Enoyl reductase (ER)" evidence="5">
    <location>
        <begin position="2"/>
        <end position="157"/>
    </location>
</feature>
<dbReference type="SUPFAM" id="SSF47336">
    <property type="entry name" value="ACP-like"/>
    <property type="match status" value="1"/>
</dbReference>
<dbReference type="AlphaFoldDB" id="A0A9P8BYY1"/>
<dbReference type="EMBL" id="MU252144">
    <property type="protein sequence ID" value="KAG9228044.1"/>
    <property type="molecule type" value="Genomic_DNA"/>
</dbReference>
<dbReference type="Proteomes" id="UP000824998">
    <property type="component" value="Unassembled WGS sequence"/>
</dbReference>
<evidence type="ECO:0000313" key="7">
    <source>
        <dbReference type="Proteomes" id="UP000824998"/>
    </source>
</evidence>
<dbReference type="PANTHER" id="PTHR43775">
    <property type="entry name" value="FATTY ACID SYNTHASE"/>
    <property type="match status" value="1"/>
</dbReference>
<evidence type="ECO:0000259" key="4">
    <source>
        <dbReference type="SMART" id="SM00823"/>
    </source>
</evidence>
<evidence type="ECO:0008006" key="8">
    <source>
        <dbReference type="Google" id="ProtNLM"/>
    </source>
</evidence>
<organism evidence="6 7">
    <name type="scientific">Amylocarpus encephaloides</name>
    <dbReference type="NCBI Taxonomy" id="45428"/>
    <lineage>
        <taxon>Eukaryota</taxon>
        <taxon>Fungi</taxon>
        <taxon>Dikarya</taxon>
        <taxon>Ascomycota</taxon>
        <taxon>Pezizomycotina</taxon>
        <taxon>Leotiomycetes</taxon>
        <taxon>Helotiales</taxon>
        <taxon>Helotiales incertae sedis</taxon>
        <taxon>Amylocarpus</taxon>
    </lineage>
</organism>
<dbReference type="SUPFAM" id="SSF51735">
    <property type="entry name" value="NAD(P)-binding Rossmann-fold domains"/>
    <property type="match status" value="2"/>
</dbReference>
<evidence type="ECO:0000259" key="5">
    <source>
        <dbReference type="SMART" id="SM00829"/>
    </source>
</evidence>
<keyword evidence="7" id="KW-1185">Reference proteome</keyword>
<dbReference type="PROSITE" id="PS00012">
    <property type="entry name" value="PHOSPHOPANTETHEINE"/>
    <property type="match status" value="1"/>
</dbReference>
<dbReference type="PANTHER" id="PTHR43775:SF29">
    <property type="entry name" value="ASPERFURANONE POLYKETIDE SYNTHASE AFOG-RELATED"/>
    <property type="match status" value="1"/>
</dbReference>
<dbReference type="GO" id="GO:0016491">
    <property type="term" value="F:oxidoreductase activity"/>
    <property type="evidence" value="ECO:0007669"/>
    <property type="project" value="InterPro"/>
</dbReference>
<dbReference type="GO" id="GO:0044550">
    <property type="term" value="P:secondary metabolite biosynthetic process"/>
    <property type="evidence" value="ECO:0007669"/>
    <property type="project" value="TreeGrafter"/>
</dbReference>
<keyword evidence="1" id="KW-0596">Phosphopantetheine</keyword>
<protein>
    <recommendedName>
        <fullName evidence="8">Carrier domain-containing protein</fullName>
    </recommendedName>
</protein>
<dbReference type="SMART" id="SM00829">
    <property type="entry name" value="PKS_ER"/>
    <property type="match status" value="1"/>
</dbReference>
<dbReference type="CDD" id="cd05195">
    <property type="entry name" value="enoyl_red"/>
    <property type="match status" value="1"/>
</dbReference>
<dbReference type="Gene3D" id="1.10.1200.10">
    <property type="entry name" value="ACP-like"/>
    <property type="match status" value="1"/>
</dbReference>
<dbReference type="InterPro" id="IPR036291">
    <property type="entry name" value="NAD(P)-bd_dom_sf"/>
</dbReference>
<dbReference type="Pfam" id="PF13602">
    <property type="entry name" value="ADH_zinc_N_2"/>
    <property type="match status" value="1"/>
</dbReference>
<accession>A0A9P8BYY1</accession>
<proteinExistence type="predicted"/>
<sequence>MADNSLRILPSQWGTGQAAIQVSQLLGAEVFTTDHIFFSRDTSFADGIMRMTKGRGVDVVLNLVSGEKLVATWECIASFGRMIEIGKRDVETRGKLAMYPFSKNTAFATVNIDLIIMELFRENDLRPSNPLDMLSISDLEQALRALQGGKSSGEMVLEIMKGAEVLTSLKTKPSYSFYPNATFVIAGGLGGLGRSIARWLATRGARNPILLSRSGPVGKGKAQELLADLHRKVVRVEAPILMVLKENTNLDFFILLSSAVGVFGNVGQSNYAIGNTYQDTLARFRVSQGEKATSIDLGIVLGKGFVAENQSVMNYFQQLGIMLPFSLEELFALLDFYCDPSLDIPSPAYRQVVTGLIIPSKIIAKGKEVPSSLYEPIFRSMHQLNNPGKSSEGVDEAGIDYHSLFTSSPSLADAGLLLSNVLRKKLSRILSISEDSIELKNRVESCGVDSLVTVELRNWLARDLNADLAVFEISGGATLLVVGLTVAAKSCYRQAAWTKS</sequence>